<dbReference type="PROSITE" id="PS01187">
    <property type="entry name" value="EGF_CA"/>
    <property type="match status" value="1"/>
</dbReference>
<dbReference type="InterPro" id="IPR018097">
    <property type="entry name" value="EGF_Ca-bd_CS"/>
</dbReference>
<dbReference type="CDD" id="cd00054">
    <property type="entry name" value="EGF_CA"/>
    <property type="match status" value="1"/>
</dbReference>
<dbReference type="GO" id="GO:0005509">
    <property type="term" value="F:calcium ion binding"/>
    <property type="evidence" value="ECO:0007669"/>
    <property type="project" value="InterPro"/>
</dbReference>
<feature type="domain" description="ZP" evidence="7">
    <location>
        <begin position="681"/>
        <end position="946"/>
    </location>
</feature>
<dbReference type="STRING" id="1676925.ENSPKIP00000016376"/>
<comment type="caution">
    <text evidence="4">Lacks conserved residue(s) required for the propagation of feature annotation.</text>
</comment>
<name>A0A3B3RFB9_9TELE</name>
<dbReference type="PROSITE" id="PS50026">
    <property type="entry name" value="EGF_3"/>
    <property type="match status" value="1"/>
</dbReference>
<evidence type="ECO:0000256" key="3">
    <source>
        <dbReference type="ARBA" id="ARBA00023157"/>
    </source>
</evidence>
<dbReference type="Gene3D" id="2.10.25.10">
    <property type="entry name" value="Laminin"/>
    <property type="match status" value="1"/>
</dbReference>
<accession>A0A3B3RFB9</accession>
<dbReference type="Gene3D" id="2.60.40.4100">
    <property type="entry name" value="Zona pellucida, ZP-C domain"/>
    <property type="match status" value="1"/>
</dbReference>
<dbReference type="SUPFAM" id="SSF49265">
    <property type="entry name" value="Fibronectin type III"/>
    <property type="match status" value="1"/>
</dbReference>
<dbReference type="InterPro" id="IPR055355">
    <property type="entry name" value="ZP-C"/>
</dbReference>
<dbReference type="InterPro" id="IPR001507">
    <property type="entry name" value="ZP_dom"/>
</dbReference>
<keyword evidence="9" id="KW-1185">Reference proteome</keyword>
<dbReference type="Ensembl" id="ENSPKIT00000040866.1">
    <property type="protein sequence ID" value="ENSPKIP00000016376.1"/>
    <property type="gene ID" value="ENSPKIG00000002671.1"/>
</dbReference>
<dbReference type="Pfam" id="PF00100">
    <property type="entry name" value="Zona_pellucida"/>
    <property type="match status" value="1"/>
</dbReference>
<dbReference type="InterPro" id="IPR042235">
    <property type="entry name" value="ZP-C_dom"/>
</dbReference>
<dbReference type="InterPro" id="IPR036116">
    <property type="entry name" value="FN3_sf"/>
</dbReference>
<sequence>MFCRIISTLILVLALLMQSASASADDSIAFSVCWMIKENTSPDRPEIKLFLNDSQLEPIETRGKLTSLTVSPSDTHTLRLKNGGGSRLWRFSVNSGLNTVIVRSEYKAQDKPSAETLEALKHFKPTQVFACENNTLYLCQEDVIVVLGSTHRFPLKVVSRSSATLLLSWVADSPLPPDPVHGVSLYRSPPDAQAAKVTYTTRADRYRFTSLDACSNYLGCLELAGSSSVICLKTLTDPDVPKNFSVRAWNSSSITIAWDCSEKQLYSSFLVTMLQLNASSHVVETASLKHERKPFIFTVNDLPPCSKVKFALQTVCDSSGESRMSSSVVIDGNSANSEIRNLRQVASSPGSYSLRWTVPNTSSIAVFRVYHQGALQKSTFLPTHRVVGLQPCGRYKARVDAVCGDSVVMSTRTIQTSTGPGSIFDLQFHQQNSTASWSSASGPAKAFAYSLSHPNGSLVSSGRVRQTDVLLSGLVPGSPYQMEVWEECGGERGRPATLRFLRQPVPDDDVLYPVPKGRHLGSHFNPDLHAAIIVPWMLPESLREPKAKARVELESIIRAKLQAIFSGLPYPVEVKLLEFEDLNSTGQTKIPFQVLDLSNDDVKVKLSSEELLTYIQSLSLAQITIKDHLIYWDDPDECGSYELNWCDSSSTCINTLLSYTCVCQEGYYNVGHFLIPPVPSACYKNGMFVECKESLVAGGLAKEFLTGFLGGNVSAILNDGRCAVNETDAFYFFKIAGKPSECGAERQMNKTHIEFSSSLTVTLSHEKTITRNDLRLLWRCTYPRHFLHGARVNMDAEWFSSHSVVSYNFSHILDVGMMLYNDTSFMYNYTDGVVLSPEDYLFLEVTLQAQDTLAHDMLLAVMSCWATGTVDAVEDRKAFFLKDGCPSDDTFSWLTLNGSGKSSRFSVQMFTMSVNDELPIYIHCLTKICTPDEDCVTECPPTKNYPKMKRRQRGSSQERFAVVSAGPVFMDRGEWMSKGEFACEWTCEFLMRTCVMLVLLHSSPLFQGMGCSLLLLYLWERLASLL</sequence>
<feature type="domain" description="EGF-like" evidence="6">
    <location>
        <begin position="634"/>
        <end position="674"/>
    </location>
</feature>
<feature type="signal peptide" evidence="5">
    <location>
        <begin position="1"/>
        <end position="24"/>
    </location>
</feature>
<evidence type="ECO:0000256" key="1">
    <source>
        <dbReference type="ARBA" id="ARBA00022536"/>
    </source>
</evidence>
<dbReference type="PANTHER" id="PTHR14002:SF60">
    <property type="entry name" value="ZP DOMAIN-CONTAINING PROTEIN"/>
    <property type="match status" value="1"/>
</dbReference>
<dbReference type="PROSITE" id="PS00010">
    <property type="entry name" value="ASX_HYDROXYL"/>
    <property type="match status" value="1"/>
</dbReference>
<dbReference type="Gene3D" id="2.60.40.3210">
    <property type="entry name" value="Zona pellucida, ZP-N domain"/>
    <property type="match status" value="1"/>
</dbReference>
<dbReference type="PROSITE" id="PS51034">
    <property type="entry name" value="ZP_2"/>
    <property type="match status" value="1"/>
</dbReference>
<dbReference type="SMART" id="SM00241">
    <property type="entry name" value="ZP"/>
    <property type="match status" value="1"/>
</dbReference>
<evidence type="ECO:0000256" key="2">
    <source>
        <dbReference type="ARBA" id="ARBA00022729"/>
    </source>
</evidence>
<dbReference type="GeneTree" id="ENSGT01030000237814"/>
<dbReference type="InterPro" id="IPR003961">
    <property type="entry name" value="FN3_dom"/>
</dbReference>
<organism evidence="8 9">
    <name type="scientific">Paramormyrops kingsleyae</name>
    <dbReference type="NCBI Taxonomy" id="1676925"/>
    <lineage>
        <taxon>Eukaryota</taxon>
        <taxon>Metazoa</taxon>
        <taxon>Chordata</taxon>
        <taxon>Craniata</taxon>
        <taxon>Vertebrata</taxon>
        <taxon>Euteleostomi</taxon>
        <taxon>Actinopterygii</taxon>
        <taxon>Neopterygii</taxon>
        <taxon>Teleostei</taxon>
        <taxon>Osteoglossocephala</taxon>
        <taxon>Osteoglossomorpha</taxon>
        <taxon>Osteoglossiformes</taxon>
        <taxon>Mormyridae</taxon>
        <taxon>Paramormyrops</taxon>
    </lineage>
</organism>
<dbReference type="InterPro" id="IPR049883">
    <property type="entry name" value="NOTCH1_EGF-like"/>
</dbReference>
<dbReference type="Proteomes" id="UP000261540">
    <property type="component" value="Unplaced"/>
</dbReference>
<dbReference type="SMART" id="SM00060">
    <property type="entry name" value="FN3"/>
    <property type="match status" value="3"/>
</dbReference>
<proteinExistence type="predicted"/>
<dbReference type="Pfam" id="PF07645">
    <property type="entry name" value="EGF_CA"/>
    <property type="match status" value="1"/>
</dbReference>
<dbReference type="InterPro" id="IPR000152">
    <property type="entry name" value="EGF-type_Asp/Asn_hydroxyl_site"/>
</dbReference>
<reference evidence="8" key="1">
    <citation type="submission" date="2025-08" db="UniProtKB">
        <authorList>
            <consortium name="Ensembl"/>
        </authorList>
    </citation>
    <scope>IDENTIFICATION</scope>
</reference>
<feature type="chain" id="PRO_5017470514" evidence="5">
    <location>
        <begin position="25"/>
        <end position="1026"/>
    </location>
</feature>
<protein>
    <submittedName>
        <fullName evidence="8">Uncharacterized LOC111843410</fullName>
    </submittedName>
</protein>
<dbReference type="OrthoDB" id="9987373at2759"/>
<dbReference type="SMART" id="SM00179">
    <property type="entry name" value="EGF_CA"/>
    <property type="match status" value="1"/>
</dbReference>
<evidence type="ECO:0000259" key="7">
    <source>
        <dbReference type="PROSITE" id="PS51034"/>
    </source>
</evidence>
<dbReference type="InterPro" id="IPR000742">
    <property type="entry name" value="EGF"/>
</dbReference>
<dbReference type="KEGG" id="pki:111843410"/>
<evidence type="ECO:0000313" key="9">
    <source>
        <dbReference type="Proteomes" id="UP000261540"/>
    </source>
</evidence>
<dbReference type="SUPFAM" id="SSF57196">
    <property type="entry name" value="EGF/Laminin"/>
    <property type="match status" value="1"/>
</dbReference>
<dbReference type="AlphaFoldDB" id="A0A3B3RFB9"/>
<reference evidence="8" key="2">
    <citation type="submission" date="2025-09" db="UniProtKB">
        <authorList>
            <consortium name="Ensembl"/>
        </authorList>
    </citation>
    <scope>IDENTIFICATION</scope>
</reference>
<evidence type="ECO:0000313" key="8">
    <source>
        <dbReference type="Ensembl" id="ENSPKIP00000016376.1"/>
    </source>
</evidence>
<dbReference type="PANTHER" id="PTHR14002">
    <property type="entry name" value="ENDOGLIN/TGF-BETA RECEPTOR TYPE III"/>
    <property type="match status" value="1"/>
</dbReference>
<keyword evidence="1 4" id="KW-0245">EGF-like domain</keyword>
<evidence type="ECO:0000259" key="6">
    <source>
        <dbReference type="PROSITE" id="PS50026"/>
    </source>
</evidence>
<dbReference type="InterPro" id="IPR001881">
    <property type="entry name" value="EGF-like_Ca-bd_dom"/>
</dbReference>
<keyword evidence="3" id="KW-1015">Disulfide bond</keyword>
<evidence type="ECO:0000256" key="4">
    <source>
        <dbReference type="PROSITE-ProRule" id="PRU00076"/>
    </source>
</evidence>
<keyword evidence="2 5" id="KW-0732">Signal</keyword>
<evidence type="ECO:0000256" key="5">
    <source>
        <dbReference type="SAM" id="SignalP"/>
    </source>
</evidence>